<evidence type="ECO:0000256" key="1">
    <source>
        <dbReference type="PROSITE-ProRule" id="PRU00325"/>
    </source>
</evidence>
<keyword evidence="1" id="KW-0863">Zinc-finger</keyword>
<keyword evidence="1" id="KW-0862">Zinc</keyword>
<evidence type="ECO:0000256" key="2">
    <source>
        <dbReference type="SAM" id="MobiDB-lite"/>
    </source>
</evidence>
<dbReference type="RefSeq" id="WP_058975359.1">
    <property type="nucleotide sequence ID" value="NZ_BCMS01000001.1"/>
</dbReference>
<name>A0A100HHG5_9DEIO</name>
<protein>
    <recommendedName>
        <fullName evidence="3">SWIM-type domain-containing protein</fullName>
    </recommendedName>
</protein>
<keyword evidence="1" id="KW-0479">Metal-binding</keyword>
<comment type="caution">
    <text evidence="4">The sequence shown here is derived from an EMBL/GenBank/DDBJ whole genome shotgun (WGS) entry which is preliminary data.</text>
</comment>
<accession>A0A100HHG5</accession>
<reference evidence="5" key="1">
    <citation type="submission" date="2015-11" db="EMBL/GenBank/DDBJ databases">
        <title>Draft Genome Sequence of the Radioresistant Bacterium Deinococcus grandis, Isolated from Freshwater Fish in Japan.</title>
        <authorList>
            <person name="Satoh K."/>
            <person name="Onodera T."/>
            <person name="Omoso K."/>
            <person name="Takeda-Yano K."/>
            <person name="Katayama T."/>
            <person name="Oono Y."/>
            <person name="Narumi I."/>
        </authorList>
    </citation>
    <scope>NUCLEOTIDE SEQUENCE [LARGE SCALE GENOMIC DNA]</scope>
    <source>
        <strain evidence="5">ATCC 43672</strain>
    </source>
</reference>
<dbReference type="Pfam" id="PF04434">
    <property type="entry name" value="SWIM"/>
    <property type="match status" value="1"/>
</dbReference>
<proteinExistence type="predicted"/>
<feature type="region of interest" description="Disordered" evidence="2">
    <location>
        <begin position="110"/>
        <end position="146"/>
    </location>
</feature>
<dbReference type="GO" id="GO:0008270">
    <property type="term" value="F:zinc ion binding"/>
    <property type="evidence" value="ECO:0007669"/>
    <property type="project" value="UniProtKB-KW"/>
</dbReference>
<dbReference type="PROSITE" id="PS50966">
    <property type="entry name" value="ZF_SWIM"/>
    <property type="match status" value="1"/>
</dbReference>
<feature type="domain" description="SWIM-type" evidence="3">
    <location>
        <begin position="52"/>
        <end position="88"/>
    </location>
</feature>
<gene>
    <name evidence="4" type="ORF">DEIGR_100750</name>
</gene>
<dbReference type="AlphaFoldDB" id="A0A100HHG5"/>
<evidence type="ECO:0000313" key="5">
    <source>
        <dbReference type="Proteomes" id="UP000056209"/>
    </source>
</evidence>
<dbReference type="InterPro" id="IPR007527">
    <property type="entry name" value="Znf_SWIM"/>
</dbReference>
<dbReference type="OrthoDB" id="9816340at2"/>
<evidence type="ECO:0000259" key="3">
    <source>
        <dbReference type="PROSITE" id="PS50966"/>
    </source>
</evidence>
<dbReference type="Proteomes" id="UP000056209">
    <property type="component" value="Unassembled WGS sequence"/>
</dbReference>
<evidence type="ECO:0000313" key="4">
    <source>
        <dbReference type="EMBL" id="GAQ20723.1"/>
    </source>
</evidence>
<organism evidence="4 5">
    <name type="scientific">Deinococcus grandis</name>
    <dbReference type="NCBI Taxonomy" id="57498"/>
    <lineage>
        <taxon>Bacteria</taxon>
        <taxon>Thermotogati</taxon>
        <taxon>Deinococcota</taxon>
        <taxon>Deinococci</taxon>
        <taxon>Deinococcales</taxon>
        <taxon>Deinococcaceae</taxon>
        <taxon>Deinococcus</taxon>
    </lineage>
</organism>
<sequence length="450" mass="47644">MTPTPDPILTLAPDAGSAASARKLATPTGWPDLHAGPTHLWGHCQGSGAQPYLTGVDRSGPDAPAFKCSCPSRKFPCKHALALLLLHESHPQHFGCDPAPDPIRKWLDGRAAKHAPSDSSPADTDPAGETRSGPDPAAQARRRAAREKKVSLGLDALQTFLNDLVRDGLAQAAARPYSDWDTQAARLVDAQAPGAARLVRMIPEVLPHPDRLLAHLARLHLLTEAWPRRDTLTAPQQADLRAALGFPLDRAATVAAGGTDTRWLILGHTVSDEEHVRTRRTWLHEGGTTALLLDFAAPGWPLPPPLPAGGSVRARLSPAPGAVPQRHVLDGEATRSAPAPLPVPVTLEGLLDAHGAALSLNPWLERTAHHLGPVTVHPPARDGDPWRAGDARGSLPLGGSDTARLTLLALGGGHPQTFTAEWDGQTLTPLCAGQDGTLNPLDELEHDDGF</sequence>
<dbReference type="EMBL" id="BCMS01000001">
    <property type="protein sequence ID" value="GAQ20723.1"/>
    <property type="molecule type" value="Genomic_DNA"/>
</dbReference>
<keyword evidence="5" id="KW-1185">Reference proteome</keyword>